<organism evidence="1 2">
    <name type="scientific">Nephila pilipes</name>
    <name type="common">Giant wood spider</name>
    <name type="synonym">Nephila maculata</name>
    <dbReference type="NCBI Taxonomy" id="299642"/>
    <lineage>
        <taxon>Eukaryota</taxon>
        <taxon>Metazoa</taxon>
        <taxon>Ecdysozoa</taxon>
        <taxon>Arthropoda</taxon>
        <taxon>Chelicerata</taxon>
        <taxon>Arachnida</taxon>
        <taxon>Araneae</taxon>
        <taxon>Araneomorphae</taxon>
        <taxon>Entelegynae</taxon>
        <taxon>Araneoidea</taxon>
        <taxon>Nephilidae</taxon>
        <taxon>Nephila</taxon>
    </lineage>
</organism>
<evidence type="ECO:0000313" key="2">
    <source>
        <dbReference type="Proteomes" id="UP000887013"/>
    </source>
</evidence>
<gene>
    <name evidence="1" type="ORF">NPIL_691801</name>
</gene>
<sequence length="93" mass="9987">MLHSQGSPALLIPGESPLKVQAFASAPPRRIQDEHKMTTTSLQLLVQNIHHGETPLKVAGNMSAECFKCAIVLGALNAEITLTEGEKEVNVPM</sequence>
<protein>
    <submittedName>
        <fullName evidence="1">Uncharacterized protein</fullName>
    </submittedName>
</protein>
<comment type="caution">
    <text evidence="1">The sequence shown here is derived from an EMBL/GenBank/DDBJ whole genome shotgun (WGS) entry which is preliminary data.</text>
</comment>
<dbReference type="AlphaFoldDB" id="A0A8X6TS67"/>
<name>A0A8X6TS67_NEPPI</name>
<accession>A0A8X6TS67</accession>
<proteinExistence type="predicted"/>
<reference evidence="1" key="1">
    <citation type="submission" date="2020-08" db="EMBL/GenBank/DDBJ databases">
        <title>Multicomponent nature underlies the extraordinary mechanical properties of spider dragline silk.</title>
        <authorList>
            <person name="Kono N."/>
            <person name="Nakamura H."/>
            <person name="Mori M."/>
            <person name="Yoshida Y."/>
            <person name="Ohtoshi R."/>
            <person name="Malay A.D."/>
            <person name="Moran D.A.P."/>
            <person name="Tomita M."/>
            <person name="Numata K."/>
            <person name="Arakawa K."/>
        </authorList>
    </citation>
    <scope>NUCLEOTIDE SEQUENCE</scope>
</reference>
<dbReference type="EMBL" id="BMAW01110146">
    <property type="protein sequence ID" value="GFT41653.1"/>
    <property type="molecule type" value="Genomic_DNA"/>
</dbReference>
<evidence type="ECO:0000313" key="1">
    <source>
        <dbReference type="EMBL" id="GFT41653.1"/>
    </source>
</evidence>
<keyword evidence="2" id="KW-1185">Reference proteome</keyword>
<dbReference type="Proteomes" id="UP000887013">
    <property type="component" value="Unassembled WGS sequence"/>
</dbReference>